<keyword evidence="3 10" id="KW-0732">Signal</keyword>
<feature type="domain" description="Ig-like" evidence="11">
    <location>
        <begin position="33"/>
        <end position="118"/>
    </location>
</feature>
<keyword evidence="13" id="KW-1185">Reference proteome</keyword>
<evidence type="ECO:0000256" key="3">
    <source>
        <dbReference type="ARBA" id="ARBA00022729"/>
    </source>
</evidence>
<dbReference type="SUPFAM" id="SSF48726">
    <property type="entry name" value="Immunoglobulin"/>
    <property type="match status" value="3"/>
</dbReference>
<evidence type="ECO:0000256" key="1">
    <source>
        <dbReference type="ARBA" id="ARBA00004236"/>
    </source>
</evidence>
<dbReference type="FunFam" id="2.60.40.10:FF:000376">
    <property type="entry name" value="CLUMA_CG000981, isoform A"/>
    <property type="match status" value="1"/>
</dbReference>
<evidence type="ECO:0000313" key="12">
    <source>
        <dbReference type="EMBL" id="KAK8380884.1"/>
    </source>
</evidence>
<dbReference type="GO" id="GO:0005886">
    <property type="term" value="C:plasma membrane"/>
    <property type="evidence" value="ECO:0007669"/>
    <property type="project" value="UniProtKB-SubCell"/>
</dbReference>
<evidence type="ECO:0000256" key="7">
    <source>
        <dbReference type="ARBA" id="ARBA00023180"/>
    </source>
</evidence>
<evidence type="ECO:0000256" key="2">
    <source>
        <dbReference type="ARBA" id="ARBA00022475"/>
    </source>
</evidence>
<feature type="compositionally biased region" description="Acidic residues" evidence="9">
    <location>
        <begin position="343"/>
        <end position="352"/>
    </location>
</feature>
<feature type="compositionally biased region" description="Gly residues" evidence="9">
    <location>
        <begin position="353"/>
        <end position="362"/>
    </location>
</feature>
<keyword evidence="4" id="KW-0677">Repeat</keyword>
<keyword evidence="8" id="KW-0393">Immunoglobulin domain</keyword>
<evidence type="ECO:0000313" key="13">
    <source>
        <dbReference type="Proteomes" id="UP001487740"/>
    </source>
</evidence>
<dbReference type="InterPro" id="IPR003599">
    <property type="entry name" value="Ig_sub"/>
</dbReference>
<keyword evidence="5" id="KW-0472">Membrane</keyword>
<comment type="subcellular location">
    <subcellularLocation>
        <location evidence="1">Cell membrane</location>
    </subcellularLocation>
</comment>
<keyword evidence="7" id="KW-0325">Glycoprotein</keyword>
<name>A0AAW0SZN2_SCYPA</name>
<sequence>MQLLLSSGCPWWSLLPLLLLFMTGGGDAGLPGPRFVGQIENVTVAAGRNAVLTCTVEHLRGYKVAWVQVETQTILTIHTSVITRNPRVGLSHEGHNVFRLHLKEVTEADRGYYMCQMNTDPMINQQGFLQVVVPPDIDDSAWTGDLVVREGTNVSLECKARGYPPPTVTWRREDPHDPTQHSVKVLEGQTLTIGKVSRLHMGAYLCVASNGIQPSVSKRIQLKVQFPPMLWIPNQLEGARRSESVTLQCNTEAFPRSINYWTNHRGEMIAATGTRYETTTKEESYKTYMRLVIHNLTQYDFNTYHCIAKNSLGETDGSIRLYEIEPRPTKEDSKEGSASKEDGEGEVSDGEGGEGGGGGGGTKYNSTALDESINLTTDKRGKMWSNKQSPSKKTGRGPNSWRTGEAMNEVLTEVDLRFREKEYSHSKDSPPGMKTASSYDHSFTSYDSGSAALPSSRSVVGVAVACVAALWRL</sequence>
<dbReference type="Proteomes" id="UP001487740">
    <property type="component" value="Unassembled WGS sequence"/>
</dbReference>
<accession>A0AAW0SZN2</accession>
<dbReference type="InterPro" id="IPR051170">
    <property type="entry name" value="Neural/epithelial_adhesion"/>
</dbReference>
<organism evidence="12 13">
    <name type="scientific">Scylla paramamosain</name>
    <name type="common">Mud crab</name>
    <dbReference type="NCBI Taxonomy" id="85552"/>
    <lineage>
        <taxon>Eukaryota</taxon>
        <taxon>Metazoa</taxon>
        <taxon>Ecdysozoa</taxon>
        <taxon>Arthropoda</taxon>
        <taxon>Crustacea</taxon>
        <taxon>Multicrustacea</taxon>
        <taxon>Malacostraca</taxon>
        <taxon>Eumalacostraca</taxon>
        <taxon>Eucarida</taxon>
        <taxon>Decapoda</taxon>
        <taxon>Pleocyemata</taxon>
        <taxon>Brachyura</taxon>
        <taxon>Eubrachyura</taxon>
        <taxon>Portunoidea</taxon>
        <taxon>Portunidae</taxon>
        <taxon>Portuninae</taxon>
        <taxon>Scylla</taxon>
    </lineage>
</organism>
<evidence type="ECO:0000259" key="11">
    <source>
        <dbReference type="PROSITE" id="PS50835"/>
    </source>
</evidence>
<keyword evidence="6" id="KW-1015">Disulfide bond</keyword>
<dbReference type="EMBL" id="JARAKH010000041">
    <property type="protein sequence ID" value="KAK8380884.1"/>
    <property type="molecule type" value="Genomic_DNA"/>
</dbReference>
<feature type="domain" description="Ig-like" evidence="11">
    <location>
        <begin position="227"/>
        <end position="325"/>
    </location>
</feature>
<keyword evidence="2" id="KW-1003">Cell membrane</keyword>
<reference evidence="12 13" key="1">
    <citation type="submission" date="2023-03" db="EMBL/GenBank/DDBJ databases">
        <title>High-quality genome of Scylla paramamosain provides insights in environmental adaptation.</title>
        <authorList>
            <person name="Zhang L."/>
        </authorList>
    </citation>
    <scope>NUCLEOTIDE SEQUENCE [LARGE SCALE GENOMIC DNA]</scope>
    <source>
        <strain evidence="12">LZ_2023a</strain>
        <tissue evidence="12">Muscle</tissue>
    </source>
</reference>
<comment type="caution">
    <text evidence="12">The sequence shown here is derived from an EMBL/GenBank/DDBJ whole genome shotgun (WGS) entry which is preliminary data.</text>
</comment>
<protein>
    <recommendedName>
        <fullName evidence="11">Ig-like domain-containing protein</fullName>
    </recommendedName>
</protein>
<dbReference type="PANTHER" id="PTHR12231:SF253">
    <property type="entry name" value="DPR-INTERACTING PROTEIN ETA, ISOFORM B-RELATED"/>
    <property type="match status" value="1"/>
</dbReference>
<feature type="compositionally biased region" description="Polar residues" evidence="9">
    <location>
        <begin position="363"/>
        <end position="376"/>
    </location>
</feature>
<evidence type="ECO:0000256" key="10">
    <source>
        <dbReference type="SAM" id="SignalP"/>
    </source>
</evidence>
<dbReference type="InterPro" id="IPR003598">
    <property type="entry name" value="Ig_sub2"/>
</dbReference>
<feature type="signal peptide" evidence="10">
    <location>
        <begin position="1"/>
        <end position="28"/>
    </location>
</feature>
<evidence type="ECO:0000256" key="9">
    <source>
        <dbReference type="SAM" id="MobiDB-lite"/>
    </source>
</evidence>
<feature type="region of interest" description="Disordered" evidence="9">
    <location>
        <begin position="324"/>
        <end position="406"/>
    </location>
</feature>
<dbReference type="Pfam" id="PF07686">
    <property type="entry name" value="V-set"/>
    <property type="match status" value="1"/>
</dbReference>
<dbReference type="FunFam" id="2.60.40.10:FF:000328">
    <property type="entry name" value="CLUMA_CG000981, isoform A"/>
    <property type="match status" value="1"/>
</dbReference>
<evidence type="ECO:0000256" key="6">
    <source>
        <dbReference type="ARBA" id="ARBA00023157"/>
    </source>
</evidence>
<dbReference type="GO" id="GO:0043005">
    <property type="term" value="C:neuron projection"/>
    <property type="evidence" value="ECO:0007669"/>
    <property type="project" value="TreeGrafter"/>
</dbReference>
<gene>
    <name evidence="12" type="ORF">O3P69_008060</name>
</gene>
<dbReference type="SMART" id="SM00408">
    <property type="entry name" value="IGc2"/>
    <property type="match status" value="3"/>
</dbReference>
<dbReference type="PANTHER" id="PTHR12231">
    <property type="entry name" value="CTX-RELATED TYPE I TRANSMEMBRANE PROTEIN"/>
    <property type="match status" value="1"/>
</dbReference>
<evidence type="ECO:0000256" key="5">
    <source>
        <dbReference type="ARBA" id="ARBA00023136"/>
    </source>
</evidence>
<proteinExistence type="predicted"/>
<evidence type="ECO:0000256" key="4">
    <source>
        <dbReference type="ARBA" id="ARBA00022737"/>
    </source>
</evidence>
<evidence type="ECO:0000256" key="8">
    <source>
        <dbReference type="ARBA" id="ARBA00023319"/>
    </source>
</evidence>
<dbReference type="InterPro" id="IPR036179">
    <property type="entry name" value="Ig-like_dom_sf"/>
</dbReference>
<dbReference type="InterPro" id="IPR013783">
    <property type="entry name" value="Ig-like_fold"/>
</dbReference>
<feature type="chain" id="PRO_5044716956" description="Ig-like domain-containing protein" evidence="10">
    <location>
        <begin position="29"/>
        <end position="473"/>
    </location>
</feature>
<dbReference type="Pfam" id="PF13927">
    <property type="entry name" value="Ig_3"/>
    <property type="match status" value="2"/>
</dbReference>
<feature type="compositionally biased region" description="Basic and acidic residues" evidence="9">
    <location>
        <begin position="324"/>
        <end position="342"/>
    </location>
</feature>
<dbReference type="InterPro" id="IPR013106">
    <property type="entry name" value="Ig_V-set"/>
</dbReference>
<dbReference type="AlphaFoldDB" id="A0AAW0SZN2"/>
<dbReference type="SMART" id="SM00409">
    <property type="entry name" value="IG"/>
    <property type="match status" value="3"/>
</dbReference>
<dbReference type="EMBL" id="JARAKH010000041">
    <property type="protein sequence ID" value="KAK8380881.1"/>
    <property type="molecule type" value="Genomic_DNA"/>
</dbReference>
<dbReference type="Gene3D" id="2.60.40.10">
    <property type="entry name" value="Immunoglobulins"/>
    <property type="match status" value="3"/>
</dbReference>
<feature type="domain" description="Ig-like" evidence="11">
    <location>
        <begin position="135"/>
        <end position="217"/>
    </location>
</feature>
<dbReference type="PROSITE" id="PS50835">
    <property type="entry name" value="IG_LIKE"/>
    <property type="match status" value="3"/>
</dbReference>
<dbReference type="InterPro" id="IPR007110">
    <property type="entry name" value="Ig-like_dom"/>
</dbReference>